<dbReference type="InterPro" id="IPR001036">
    <property type="entry name" value="Acrflvin-R"/>
</dbReference>
<dbReference type="EMBL" id="PVOB01000048">
    <property type="protein sequence ID" value="PRO95620.1"/>
    <property type="molecule type" value="Genomic_DNA"/>
</dbReference>
<feature type="transmembrane region" description="Helical" evidence="6">
    <location>
        <begin position="451"/>
        <end position="475"/>
    </location>
</feature>
<evidence type="ECO:0000256" key="1">
    <source>
        <dbReference type="ARBA" id="ARBA00004651"/>
    </source>
</evidence>
<evidence type="ECO:0000256" key="5">
    <source>
        <dbReference type="ARBA" id="ARBA00023136"/>
    </source>
</evidence>
<feature type="transmembrane region" description="Helical" evidence="6">
    <location>
        <begin position="349"/>
        <end position="369"/>
    </location>
</feature>
<feature type="domain" description="SSD" evidence="7">
    <location>
        <begin position="718"/>
        <end position="848"/>
    </location>
</feature>
<feature type="transmembrane region" description="Helical" evidence="6">
    <location>
        <begin position="416"/>
        <end position="439"/>
    </location>
</feature>
<comment type="subcellular location">
    <subcellularLocation>
        <location evidence="1">Cell membrane</location>
        <topology evidence="1">Multi-pass membrane protein</topology>
    </subcellularLocation>
</comment>
<dbReference type="Proteomes" id="UP000276249">
    <property type="component" value="Unassembled WGS sequence"/>
</dbReference>
<dbReference type="InterPro" id="IPR050545">
    <property type="entry name" value="Mycobact_MmpL"/>
</dbReference>
<feature type="transmembrane region" description="Helical" evidence="6">
    <location>
        <begin position="496"/>
        <end position="525"/>
    </location>
</feature>
<keyword evidence="5 6" id="KW-0472">Membrane</keyword>
<evidence type="ECO:0000256" key="2">
    <source>
        <dbReference type="ARBA" id="ARBA00022475"/>
    </source>
</evidence>
<protein>
    <submittedName>
        <fullName evidence="8">Hydrogenase expression protein HypA</fullName>
    </submittedName>
    <submittedName>
        <fullName evidence="9">RND family transporter</fullName>
    </submittedName>
</protein>
<dbReference type="AlphaFoldDB" id="A0ABD7IU96"/>
<dbReference type="PANTHER" id="PTHR33406">
    <property type="entry name" value="MEMBRANE PROTEIN MJ1562-RELATED"/>
    <property type="match status" value="1"/>
</dbReference>
<feature type="transmembrane region" description="Helical" evidence="6">
    <location>
        <begin position="791"/>
        <end position="819"/>
    </location>
</feature>
<comment type="caution">
    <text evidence="9">The sequence shown here is derived from an EMBL/GenBank/DDBJ whole genome shotgun (WGS) entry which is preliminary data.</text>
</comment>
<dbReference type="RefSeq" id="WP_105960974.1">
    <property type="nucleotide sequence ID" value="NZ_CP162863.1"/>
</dbReference>
<evidence type="ECO:0000256" key="6">
    <source>
        <dbReference type="SAM" id="Phobius"/>
    </source>
</evidence>
<keyword evidence="10" id="KW-1185">Reference proteome</keyword>
<evidence type="ECO:0000313" key="8">
    <source>
        <dbReference type="EMBL" id="PRO95620.1"/>
    </source>
</evidence>
<dbReference type="SUPFAM" id="SSF82866">
    <property type="entry name" value="Multidrug efflux transporter AcrB transmembrane domain"/>
    <property type="match status" value="2"/>
</dbReference>
<dbReference type="PRINTS" id="PR00702">
    <property type="entry name" value="ACRIFLAVINRP"/>
</dbReference>
<reference evidence="9 11" key="2">
    <citation type="submission" date="2018-10" db="EMBL/GenBank/DDBJ databases">
        <title>Genome sequences of five Lactobacillus pentosus strains isolated from brines of traditionally fermented spanish-style green table olives and differences between them.</title>
        <authorList>
            <person name="Jimenez Diaz R."/>
        </authorList>
    </citation>
    <scope>NUCLEOTIDE SEQUENCE [LARGE SCALE GENOMIC DNA]</scope>
    <source>
        <strain evidence="9 11">IG10</strain>
    </source>
</reference>
<dbReference type="NCBIfam" id="TIGR00921">
    <property type="entry name" value="2A067"/>
    <property type="match status" value="1"/>
</dbReference>
<dbReference type="PANTHER" id="PTHR33406:SF13">
    <property type="entry name" value="MEMBRANE PROTEIN YDFJ"/>
    <property type="match status" value="1"/>
</dbReference>
<evidence type="ECO:0000259" key="7">
    <source>
        <dbReference type="PROSITE" id="PS50156"/>
    </source>
</evidence>
<keyword evidence="2" id="KW-1003">Cell membrane</keyword>
<evidence type="ECO:0000313" key="10">
    <source>
        <dbReference type="Proteomes" id="UP000238378"/>
    </source>
</evidence>
<feature type="transmembrane region" description="Helical" evidence="6">
    <location>
        <begin position="723"/>
        <end position="744"/>
    </location>
</feature>
<evidence type="ECO:0000256" key="3">
    <source>
        <dbReference type="ARBA" id="ARBA00022692"/>
    </source>
</evidence>
<organism evidence="9 11">
    <name type="scientific">Lactiplantibacillus pentosus</name>
    <name type="common">Lactobacillus pentosus</name>
    <dbReference type="NCBI Taxonomy" id="1589"/>
    <lineage>
        <taxon>Bacteria</taxon>
        <taxon>Bacillati</taxon>
        <taxon>Bacillota</taxon>
        <taxon>Bacilli</taxon>
        <taxon>Lactobacillales</taxon>
        <taxon>Lactobacillaceae</taxon>
        <taxon>Lactiplantibacillus</taxon>
    </lineage>
</organism>
<evidence type="ECO:0000313" key="9">
    <source>
        <dbReference type="EMBL" id="RMW52808.1"/>
    </source>
</evidence>
<dbReference type="PROSITE" id="PS50156">
    <property type="entry name" value="SSD"/>
    <property type="match status" value="2"/>
</dbReference>
<feature type="transmembrane region" description="Helical" evidence="6">
    <location>
        <begin position="698"/>
        <end position="716"/>
    </location>
</feature>
<dbReference type="Gene3D" id="1.20.1640.10">
    <property type="entry name" value="Multidrug efflux transporter AcrB transmembrane domain"/>
    <property type="match status" value="2"/>
</dbReference>
<dbReference type="InterPro" id="IPR004869">
    <property type="entry name" value="MMPL_dom"/>
</dbReference>
<evidence type="ECO:0000313" key="11">
    <source>
        <dbReference type="Proteomes" id="UP000276249"/>
    </source>
</evidence>
<keyword evidence="3 6" id="KW-0812">Transmembrane</keyword>
<dbReference type="Proteomes" id="UP000238378">
    <property type="component" value="Unassembled WGS sequence"/>
</dbReference>
<feature type="transmembrane region" description="Helical" evidence="6">
    <location>
        <begin position="750"/>
        <end position="770"/>
    </location>
</feature>
<feature type="transmembrane region" description="Helical" evidence="6">
    <location>
        <begin position="20"/>
        <end position="40"/>
    </location>
</feature>
<name>A0ABD7IU96_LACPE</name>
<evidence type="ECO:0000256" key="4">
    <source>
        <dbReference type="ARBA" id="ARBA00022989"/>
    </source>
</evidence>
<reference evidence="8 10" key="1">
    <citation type="submission" date="2018-03" db="EMBL/GenBank/DDBJ databases">
        <title>Draft Genome Sequences of six Lactobacillus pentosus Strains Isolated from Brines of Traditionally Fermented Spanish-Style Green Table Olives.</title>
        <authorList>
            <person name="Calero-Delgado B."/>
            <person name="Martin-Platero A.M."/>
            <person name="Perez-Pulido A.J."/>
            <person name="Benitez-Cabello A."/>
            <person name="Casimiro-Soriguer C.S."/>
            <person name="Martinez-Bueno M."/>
            <person name="Arroyo-Lopez F.N."/>
            <person name="Rodriguez-Gomez F."/>
            <person name="Bautista-Gallego J."/>
            <person name="Garrido-Fernandez A."/>
            <person name="Jimenez-Diaz R."/>
        </authorList>
    </citation>
    <scope>NUCLEOTIDE SEQUENCE [LARGE SCALE GENOMIC DNA]</scope>
    <source>
        <strain evidence="8 10">IG2</strain>
    </source>
</reference>
<feature type="domain" description="SSD" evidence="7">
    <location>
        <begin position="349"/>
        <end position="474"/>
    </location>
</feature>
<feature type="transmembrane region" description="Helical" evidence="6">
    <location>
        <begin position="831"/>
        <end position="850"/>
    </location>
</feature>
<proteinExistence type="predicted"/>
<accession>A0ABD7IU96</accession>
<feature type="transmembrane region" description="Helical" evidence="6">
    <location>
        <begin position="324"/>
        <end position="342"/>
    </location>
</feature>
<dbReference type="EMBL" id="RDCJ01000006">
    <property type="protein sequence ID" value="RMW52808.1"/>
    <property type="molecule type" value="Genomic_DNA"/>
</dbReference>
<dbReference type="GO" id="GO:0005886">
    <property type="term" value="C:plasma membrane"/>
    <property type="evidence" value="ECO:0007669"/>
    <property type="project" value="UniProtKB-SubCell"/>
</dbReference>
<keyword evidence="4 6" id="KW-1133">Transmembrane helix</keyword>
<sequence length="859" mass="94263">MVKKIFKKLAAIIQKKPKTIITVVLAITAIMALGLSKLQLKMGNDVFVSSSSKVYKDTSTYQKHFGGDSAYILISGKQADILSHQTFKKINKLESKLNDVDNVRSTTSLLSLINQELSKPTTGNSIMTNSNQDSKQGQKLMTDLMDSLSAKDKVTLQESIQQTLTTPQKTALNNYTINLLTPQQKAKVAAGQDTKLILTGTQLQQTQAYMMANLNAQQQKMMATQLMKKIPPVQSMSTVLLRDLVLNANGNVKSNFKTLLPSNGKSILIMVNTSDKTDMSTMVQLKSDINHQIKSSHISQSLRVRVAGNPAVMGDVKNQVMQTMMEMLALAVVIMIVVLFIVFPVRRKLLALAFVMLALVWTFGLMGLLRLPITLATMATLPIIIGLGTDFGVQFHNRYEEEFKKNLSSKEAITTAIMKMGPAVGIAVIVMAFSFLTMYLSKAPMMQQFGLTLVIGILSAYIVEFLLMFSTLGLLDRHPKLKKQKKLAQPSKISLLLAQYANFVMKHAMILTIIGVVSAIAGFSLENKIPIETNMMKMIPQDMQSLKDTKYLQKKIGSTTYITFLVKDNDVTNKHSMNAVDKLAQDEDNKYKDILDTITLKSTYVQINGSISNATQAQVTQNVDNLPNAIKSSVIGTNKHYTTVQFKVNGKLSSDDQKRLMDKIDHDLNSQHHSFEISPAGAQVMMLLGITNVSANHWLIIFAGLAIIFIVLLIVYRKFGTAILPVLPIAVVLGLSPLTLYLIGESYNPLTIALSSLVLGIGTEFTILILERYKEELDCGKSVKSSIVSSLGSVGQAITVSGLTVIGGFAAIIFANFPVLSSFGLITVLDTMYSLVSALTILPAIIVIGAKFSKKLKHK</sequence>
<feature type="transmembrane region" description="Helical" evidence="6">
    <location>
        <begin position="375"/>
        <end position="395"/>
    </location>
</feature>
<gene>
    <name evidence="8" type="ORF">C6Y08_04270</name>
    <name evidence="9" type="ORF">D6U18_00370</name>
</gene>
<dbReference type="InterPro" id="IPR000731">
    <property type="entry name" value="SSD"/>
</dbReference>
<dbReference type="Pfam" id="PF03176">
    <property type="entry name" value="MMPL"/>
    <property type="match status" value="2"/>
</dbReference>